<accession>A0ABD1F0C5</accession>
<dbReference type="Proteomes" id="UP001566132">
    <property type="component" value="Unassembled WGS sequence"/>
</dbReference>
<comment type="caution">
    <text evidence="2">The sequence shown here is derived from an EMBL/GenBank/DDBJ whole genome shotgun (WGS) entry which is preliminary data.</text>
</comment>
<dbReference type="EMBL" id="JBDJPC010000004">
    <property type="protein sequence ID" value="KAL1506754.1"/>
    <property type="molecule type" value="Genomic_DNA"/>
</dbReference>
<name>A0ABD1F0C5_HYPHA</name>
<proteinExistence type="predicted"/>
<keyword evidence="3" id="KW-1185">Reference proteome</keyword>
<gene>
    <name evidence="2" type="ORF">ABEB36_006057</name>
</gene>
<sequence>MTSTSKAKMCPSCSGIDHQRPSNKLSPNHKPSQKKRFVDSSTKMSTYTIKYSFGTFCTNDDIKRRIEADVIEVLHQDLKNFPKTVKSTFVGFYSHLKVTRKIETESRTKTQDKYIPKDEEYFSQMRPAHWLLYDVSYWNHLIENAAVQHETAMKNCIRSRRAIDKLINKLLPVVVEVRTLLYFNRIRLHRGMAFGHQIPTAEELQKDLESCRNKYKIIEEMKLPPRPSYLPEENIKNRNNRRPRKRGLHRYAVCKTCHIVWNRDVNAGRNMVRVVTQNDLNYRKSTLQTPRVGSPNSVSMDSAEAEKIVIWDS</sequence>
<reference evidence="2 3" key="1">
    <citation type="submission" date="2024-05" db="EMBL/GenBank/DDBJ databases">
        <title>Genetic variation in Jamaican populations of the coffee berry borer (Hypothenemus hampei).</title>
        <authorList>
            <person name="Errbii M."/>
            <person name="Myrie A."/>
        </authorList>
    </citation>
    <scope>NUCLEOTIDE SEQUENCE [LARGE SCALE GENOMIC DNA]</scope>
    <source>
        <strain evidence="2">JA-Hopewell-2020-01-JO</strain>
        <tissue evidence="2">Whole body</tissue>
    </source>
</reference>
<protein>
    <recommendedName>
        <fullName evidence="4">Transposase</fullName>
    </recommendedName>
</protein>
<feature type="region of interest" description="Disordered" evidence="1">
    <location>
        <begin position="1"/>
        <end position="38"/>
    </location>
</feature>
<evidence type="ECO:0000256" key="1">
    <source>
        <dbReference type="SAM" id="MobiDB-lite"/>
    </source>
</evidence>
<dbReference type="AlphaFoldDB" id="A0ABD1F0C5"/>
<evidence type="ECO:0000313" key="2">
    <source>
        <dbReference type="EMBL" id="KAL1506754.1"/>
    </source>
</evidence>
<evidence type="ECO:0008006" key="4">
    <source>
        <dbReference type="Google" id="ProtNLM"/>
    </source>
</evidence>
<organism evidence="2 3">
    <name type="scientific">Hypothenemus hampei</name>
    <name type="common">Coffee berry borer</name>
    <dbReference type="NCBI Taxonomy" id="57062"/>
    <lineage>
        <taxon>Eukaryota</taxon>
        <taxon>Metazoa</taxon>
        <taxon>Ecdysozoa</taxon>
        <taxon>Arthropoda</taxon>
        <taxon>Hexapoda</taxon>
        <taxon>Insecta</taxon>
        <taxon>Pterygota</taxon>
        <taxon>Neoptera</taxon>
        <taxon>Endopterygota</taxon>
        <taxon>Coleoptera</taxon>
        <taxon>Polyphaga</taxon>
        <taxon>Cucujiformia</taxon>
        <taxon>Curculionidae</taxon>
        <taxon>Scolytinae</taxon>
        <taxon>Hypothenemus</taxon>
    </lineage>
</organism>
<evidence type="ECO:0000313" key="3">
    <source>
        <dbReference type="Proteomes" id="UP001566132"/>
    </source>
</evidence>